<feature type="region of interest" description="Disordered" evidence="1">
    <location>
        <begin position="616"/>
        <end position="640"/>
    </location>
</feature>
<name>A0ABQ5HDA1_9ASTR</name>
<accession>A0ABQ5HDA1</accession>
<evidence type="ECO:0000313" key="3">
    <source>
        <dbReference type="Proteomes" id="UP001151760"/>
    </source>
</evidence>
<comment type="caution">
    <text evidence="2">The sequence shown here is derived from an EMBL/GenBank/DDBJ whole genome shotgun (WGS) entry which is preliminary data.</text>
</comment>
<sequence length="688" mass="75493">MPAPVWGYDRLVIRAKIMAASAIAISFDSSDESVGSPPSRVILFGVIPTVIPSTSVVAPETSIIAHVISFAAPVVETTLVASPTGLCGLVPYSDSDSDSPDEMSSPEHISPLPAISPFLCTDSFDGPPLQDPFVTTIARWRCRVTARPSSSYEFPIALVTASPGIRRWSATLIRPGEAIPFGRPYRTHLNGPRKLLTARKRVGPLPARRLASRHASPRSPDHHSSSSSSSSDSSPVHSLGLDAPDQAHSGSSTRDVSPRLCYPPRRAPRRSEAFRRWCAAPLSTWYPPTTSESSSGDSSERPMHLSSHSAGPSRKRCRSPVDSAPLSMPVTGSLAPTRADLSPPRKRFRDSYSSEASIEEDAEVGLTGTGVDMELGIGDGDEVGDHVEIDHRDARDDTEEYEADASAGDMAEVGIDPMTAPLVEEEIIEPAGEDSLDSSSTRDGIVRAVEDMPVDLGDVVRDFYHHISEVRVDRIVGIKTAQRRDHVNSLRLHSPFPKESFGHRFVEWKWKWVRNGNGGNGNGRNENPNENVRGARPVARECTYQDFMKCQPLNFKGTEGVEEDRVEKFIRGLPDNIQGNVIAAEPTKLQDVVQIANNLMDQKLKVYAVRNTENKRRLNKNYGNNRRQQPPYKRQNTGGQNVARAYMAGNNEKNGYEGTLPFCNKCKLHHEGQCTAKCHNCKRAATWI</sequence>
<organism evidence="2 3">
    <name type="scientific">Tanacetum coccineum</name>
    <dbReference type="NCBI Taxonomy" id="301880"/>
    <lineage>
        <taxon>Eukaryota</taxon>
        <taxon>Viridiplantae</taxon>
        <taxon>Streptophyta</taxon>
        <taxon>Embryophyta</taxon>
        <taxon>Tracheophyta</taxon>
        <taxon>Spermatophyta</taxon>
        <taxon>Magnoliopsida</taxon>
        <taxon>eudicotyledons</taxon>
        <taxon>Gunneridae</taxon>
        <taxon>Pentapetalae</taxon>
        <taxon>asterids</taxon>
        <taxon>campanulids</taxon>
        <taxon>Asterales</taxon>
        <taxon>Asteraceae</taxon>
        <taxon>Asteroideae</taxon>
        <taxon>Anthemideae</taxon>
        <taxon>Anthemidinae</taxon>
        <taxon>Tanacetum</taxon>
    </lineage>
</organism>
<reference evidence="2" key="2">
    <citation type="submission" date="2022-01" db="EMBL/GenBank/DDBJ databases">
        <authorList>
            <person name="Yamashiro T."/>
            <person name="Shiraishi A."/>
            <person name="Satake H."/>
            <person name="Nakayama K."/>
        </authorList>
    </citation>
    <scope>NUCLEOTIDE SEQUENCE</scope>
</reference>
<reference evidence="2" key="1">
    <citation type="journal article" date="2022" name="Int. J. Mol. Sci.">
        <title>Draft Genome of Tanacetum Coccineum: Genomic Comparison of Closely Related Tanacetum-Family Plants.</title>
        <authorList>
            <person name="Yamashiro T."/>
            <person name="Shiraishi A."/>
            <person name="Nakayama K."/>
            <person name="Satake H."/>
        </authorList>
    </citation>
    <scope>NUCLEOTIDE SEQUENCE</scope>
</reference>
<feature type="compositionally biased region" description="Low complexity" evidence="1">
    <location>
        <begin position="225"/>
        <end position="238"/>
    </location>
</feature>
<keyword evidence="3" id="KW-1185">Reference proteome</keyword>
<dbReference type="Proteomes" id="UP001151760">
    <property type="component" value="Unassembled WGS sequence"/>
</dbReference>
<feature type="region of interest" description="Disordered" evidence="1">
    <location>
        <begin position="285"/>
        <end position="360"/>
    </location>
</feature>
<dbReference type="EMBL" id="BQNB010019491">
    <property type="protein sequence ID" value="GJT85865.1"/>
    <property type="molecule type" value="Genomic_DNA"/>
</dbReference>
<feature type="region of interest" description="Disordered" evidence="1">
    <location>
        <begin position="184"/>
        <end position="265"/>
    </location>
</feature>
<evidence type="ECO:0000313" key="2">
    <source>
        <dbReference type="EMBL" id="GJT85865.1"/>
    </source>
</evidence>
<evidence type="ECO:0008006" key="4">
    <source>
        <dbReference type="Google" id="ProtNLM"/>
    </source>
</evidence>
<protein>
    <recommendedName>
        <fullName evidence="4">Reverse transcriptase domain-containing protein</fullName>
    </recommendedName>
</protein>
<gene>
    <name evidence="2" type="ORF">Tco_1067582</name>
</gene>
<feature type="compositionally biased region" description="Polar residues" evidence="1">
    <location>
        <begin position="621"/>
        <end position="640"/>
    </location>
</feature>
<proteinExistence type="predicted"/>
<evidence type="ECO:0000256" key="1">
    <source>
        <dbReference type="SAM" id="MobiDB-lite"/>
    </source>
</evidence>